<dbReference type="PANTHER" id="PTHR45630">
    <property type="entry name" value="CATION-TRANSPORTING ATPASE-RELATED"/>
    <property type="match status" value="1"/>
</dbReference>
<keyword evidence="7" id="KW-1278">Translocase</keyword>
<dbReference type="HOGENOM" id="CLU_1879434_0_0_1"/>
<comment type="subcellular location">
    <subcellularLocation>
        <location evidence="1">Membrane</location>
        <topology evidence="1">Multi-pass membrane protein</topology>
    </subcellularLocation>
</comment>
<keyword evidence="9" id="KW-1185">Reference proteome</keyword>
<reference evidence="8 9" key="1">
    <citation type="journal article" date="2006" name="Nature">
        <title>Global trends of whole-genome duplications revealed by the ciliate Paramecium tetraurelia.</title>
        <authorList>
            <consortium name="Genoscope"/>
            <person name="Aury J.-M."/>
            <person name="Jaillon O."/>
            <person name="Duret L."/>
            <person name="Noel B."/>
            <person name="Jubin C."/>
            <person name="Porcel B.M."/>
            <person name="Segurens B."/>
            <person name="Daubin V."/>
            <person name="Anthouard V."/>
            <person name="Aiach N."/>
            <person name="Arnaiz O."/>
            <person name="Billaut A."/>
            <person name="Beisson J."/>
            <person name="Blanc I."/>
            <person name="Bouhouche K."/>
            <person name="Camara F."/>
            <person name="Duharcourt S."/>
            <person name="Guigo R."/>
            <person name="Gogendeau D."/>
            <person name="Katinka M."/>
            <person name="Keller A.-M."/>
            <person name="Kissmehl R."/>
            <person name="Klotz C."/>
            <person name="Koll F."/>
            <person name="Le Moue A."/>
            <person name="Lepere C."/>
            <person name="Malinsky S."/>
            <person name="Nowacki M."/>
            <person name="Nowak J.K."/>
            <person name="Plattner H."/>
            <person name="Poulain J."/>
            <person name="Ruiz F."/>
            <person name="Serrano V."/>
            <person name="Zagulski M."/>
            <person name="Dessen P."/>
            <person name="Betermier M."/>
            <person name="Weissenbach J."/>
            <person name="Scarpelli C."/>
            <person name="Schachter V."/>
            <person name="Sperling L."/>
            <person name="Meyer E."/>
            <person name="Cohen J."/>
            <person name="Wincker P."/>
        </authorList>
    </citation>
    <scope>NUCLEOTIDE SEQUENCE [LARGE SCALE GENOMIC DNA]</scope>
    <source>
        <strain evidence="8 9">Stock d4-2</strain>
    </source>
</reference>
<dbReference type="InParanoid" id="A0CI52"/>
<evidence type="ECO:0008006" key="10">
    <source>
        <dbReference type="Google" id="ProtNLM"/>
    </source>
</evidence>
<evidence type="ECO:0000313" key="9">
    <source>
        <dbReference type="Proteomes" id="UP000000600"/>
    </source>
</evidence>
<dbReference type="GO" id="GO:0005524">
    <property type="term" value="F:ATP binding"/>
    <property type="evidence" value="ECO:0007669"/>
    <property type="project" value="UniProtKB-KW"/>
</dbReference>
<evidence type="ECO:0000256" key="1">
    <source>
        <dbReference type="ARBA" id="ARBA00004141"/>
    </source>
</evidence>
<dbReference type="OrthoDB" id="425043at2759"/>
<dbReference type="Proteomes" id="UP000000600">
    <property type="component" value="Unassembled WGS sequence"/>
</dbReference>
<dbReference type="RefSeq" id="XP_001437866.1">
    <property type="nucleotide sequence ID" value="XM_001437829.1"/>
</dbReference>
<dbReference type="AlphaFoldDB" id="A0CI52"/>
<dbReference type="GO" id="GO:0046872">
    <property type="term" value="F:metal ion binding"/>
    <property type="evidence" value="ECO:0007669"/>
    <property type="project" value="UniProtKB-KW"/>
</dbReference>
<dbReference type="GeneID" id="5023651"/>
<sequence>MLQIYGITCALFYLILAKNSDFQLLLQYGQDQSVQTLTQFQPVSSLLSFPVLMSVIGQTIIQLQFQYIFILHYVWYLSNLTIHEGNTNDRYAMMINYENTSLYLYSSFQYIFQCISFSMGKPFRREFIQILDLLVF</sequence>
<keyword evidence="6" id="KW-0460">Magnesium</keyword>
<dbReference type="GO" id="GO:0016020">
    <property type="term" value="C:membrane"/>
    <property type="evidence" value="ECO:0007669"/>
    <property type="project" value="UniProtKB-SubCell"/>
</dbReference>
<dbReference type="STRING" id="5888.A0CI52"/>
<dbReference type="InterPro" id="IPR006544">
    <property type="entry name" value="P-type_TPase_V"/>
</dbReference>
<evidence type="ECO:0000256" key="5">
    <source>
        <dbReference type="ARBA" id="ARBA00022840"/>
    </source>
</evidence>
<evidence type="ECO:0000256" key="7">
    <source>
        <dbReference type="ARBA" id="ARBA00022967"/>
    </source>
</evidence>
<dbReference type="GO" id="GO:0140358">
    <property type="term" value="F:P-type transmembrane transporter activity"/>
    <property type="evidence" value="ECO:0007669"/>
    <property type="project" value="InterPro"/>
</dbReference>
<accession>A0CI52</accession>
<name>A0CI52_PARTE</name>
<gene>
    <name evidence="8" type="ORF">GSPATT00038573001</name>
</gene>
<evidence type="ECO:0000313" key="8">
    <source>
        <dbReference type="EMBL" id="CAK70469.1"/>
    </source>
</evidence>
<evidence type="ECO:0000256" key="2">
    <source>
        <dbReference type="ARBA" id="ARBA00022553"/>
    </source>
</evidence>
<protein>
    <recommendedName>
        <fullName evidence="10">Transmembrane protein</fullName>
    </recommendedName>
</protein>
<keyword evidence="4" id="KW-0547">Nucleotide-binding</keyword>
<dbReference type="KEGG" id="ptm:GSPATT00038573001"/>
<keyword evidence="5" id="KW-0067">ATP-binding</keyword>
<dbReference type="PANTHER" id="PTHR45630:SF8">
    <property type="entry name" value="CATION-TRANSPORTING ATPASE"/>
    <property type="match status" value="1"/>
</dbReference>
<evidence type="ECO:0000256" key="3">
    <source>
        <dbReference type="ARBA" id="ARBA00022723"/>
    </source>
</evidence>
<keyword evidence="3" id="KW-0479">Metal-binding</keyword>
<proteinExistence type="predicted"/>
<keyword evidence="2" id="KW-0597">Phosphoprotein</keyword>
<evidence type="ECO:0000256" key="4">
    <source>
        <dbReference type="ARBA" id="ARBA00022741"/>
    </source>
</evidence>
<dbReference type="EMBL" id="CT868083">
    <property type="protein sequence ID" value="CAK70469.1"/>
    <property type="molecule type" value="Genomic_DNA"/>
</dbReference>
<organism evidence="8 9">
    <name type="scientific">Paramecium tetraurelia</name>
    <dbReference type="NCBI Taxonomy" id="5888"/>
    <lineage>
        <taxon>Eukaryota</taxon>
        <taxon>Sar</taxon>
        <taxon>Alveolata</taxon>
        <taxon>Ciliophora</taxon>
        <taxon>Intramacronucleata</taxon>
        <taxon>Oligohymenophorea</taxon>
        <taxon>Peniculida</taxon>
        <taxon>Parameciidae</taxon>
        <taxon>Paramecium</taxon>
    </lineage>
</organism>
<evidence type="ECO:0000256" key="6">
    <source>
        <dbReference type="ARBA" id="ARBA00022842"/>
    </source>
</evidence>